<evidence type="ECO:0000313" key="2">
    <source>
        <dbReference type="Proteomes" id="UP001199528"/>
    </source>
</evidence>
<gene>
    <name evidence="1" type="ORF">LF296_11770</name>
</gene>
<reference evidence="1" key="1">
    <citation type="journal article" date="2022" name="Front Environ Sci">
        <title>Complete genome sequence analysis of a novel alkane-degrading bacterial strain, Acinetobacter vivianii KJ-1, and its diesel degradation ability.</title>
        <authorList>
            <person name="Zhang Y."/>
            <person name="Song F."/>
            <person name="Wang J."/>
            <person name="Zhao Q."/>
            <person name="Zheng L."/>
            <person name="Wang Z."/>
            <person name="Zhang X."/>
            <person name="Gao Y."/>
            <person name="Chen G."/>
            <person name="Huang Y."/>
        </authorList>
    </citation>
    <scope>NUCLEOTIDE SEQUENCE</scope>
    <source>
        <strain evidence="1">KJ-1</strain>
    </source>
</reference>
<dbReference type="RefSeq" id="WP_272654452.1">
    <property type="nucleotide sequence ID" value="NZ_CP085083.1"/>
</dbReference>
<dbReference type="AlphaFoldDB" id="A0AAJ6P446"/>
<evidence type="ECO:0000313" key="1">
    <source>
        <dbReference type="EMBL" id="WDZ50005.1"/>
    </source>
</evidence>
<dbReference type="Gene3D" id="1.10.260.40">
    <property type="entry name" value="lambda repressor-like DNA-binding domains"/>
    <property type="match status" value="1"/>
</dbReference>
<name>A0AAJ6P446_9GAMM</name>
<dbReference type="Proteomes" id="UP001199528">
    <property type="component" value="Chromosome"/>
</dbReference>
<protein>
    <submittedName>
        <fullName evidence="1">Cro/CI family transcriptional regulator</fullName>
    </submittedName>
</protein>
<proteinExistence type="predicted"/>
<sequence length="63" mass="7099">MTVDDLKTFYGVERDYQLTMTPLKVTKGTISKWKRLGIPTDTQARIQVLTKGKLKADLSGLKT</sequence>
<dbReference type="EMBL" id="CP085083">
    <property type="protein sequence ID" value="WDZ50005.1"/>
    <property type="molecule type" value="Genomic_DNA"/>
</dbReference>
<dbReference type="InterPro" id="IPR010982">
    <property type="entry name" value="Lambda_DNA-bd_dom_sf"/>
</dbReference>
<dbReference type="KEGG" id="aviv:LF296_11770"/>
<dbReference type="Pfam" id="PF14549">
    <property type="entry name" value="P22_Cro"/>
    <property type="match status" value="1"/>
</dbReference>
<organism evidence="1 2">
    <name type="scientific">Acinetobacter vivianii</name>
    <dbReference type="NCBI Taxonomy" id="1776742"/>
    <lineage>
        <taxon>Bacteria</taxon>
        <taxon>Pseudomonadati</taxon>
        <taxon>Pseudomonadota</taxon>
        <taxon>Gammaproteobacteria</taxon>
        <taxon>Moraxellales</taxon>
        <taxon>Moraxellaceae</taxon>
        <taxon>Acinetobacter</taxon>
    </lineage>
</organism>
<reference evidence="1" key="2">
    <citation type="submission" date="2023-02" db="EMBL/GenBank/DDBJ databases">
        <authorList>
            <person name="Huang Y."/>
            <person name="Zhang Y."/>
            <person name="Zhang T."/>
            <person name="Wang J."/>
        </authorList>
    </citation>
    <scope>NUCLEOTIDE SEQUENCE</scope>
    <source>
        <strain evidence="1">KJ-1</strain>
    </source>
</reference>
<dbReference type="GO" id="GO:0003677">
    <property type="term" value="F:DNA binding"/>
    <property type="evidence" value="ECO:0007669"/>
    <property type="project" value="InterPro"/>
</dbReference>
<accession>A0AAJ6P446</accession>